<sequence length="61" mass="6519">MDQVGSLEQILNGPSDRADGRTNLMGALRKSMAVTGYGTLKDFQKADLMVISPPTIRPGAQ</sequence>
<dbReference type="AlphaFoldDB" id="A0A6J7S3Q6"/>
<accession>A0A6J7S3Q6</accession>
<dbReference type="InterPro" id="IPR013785">
    <property type="entry name" value="Aldolase_TIM"/>
</dbReference>
<dbReference type="Gene3D" id="3.20.20.70">
    <property type="entry name" value="Aldolase class I"/>
    <property type="match status" value="1"/>
</dbReference>
<gene>
    <name evidence="1" type="ORF">UFOPK4173_01148</name>
</gene>
<organism evidence="1">
    <name type="scientific">freshwater metagenome</name>
    <dbReference type="NCBI Taxonomy" id="449393"/>
    <lineage>
        <taxon>unclassified sequences</taxon>
        <taxon>metagenomes</taxon>
        <taxon>ecological metagenomes</taxon>
    </lineage>
</organism>
<proteinExistence type="predicted"/>
<protein>
    <submittedName>
        <fullName evidence="1">Unannotated protein</fullName>
    </submittedName>
</protein>
<reference evidence="1" key="1">
    <citation type="submission" date="2020-05" db="EMBL/GenBank/DDBJ databases">
        <authorList>
            <person name="Chiriac C."/>
            <person name="Salcher M."/>
            <person name="Ghai R."/>
            <person name="Kavagutti S V."/>
        </authorList>
    </citation>
    <scope>NUCLEOTIDE SEQUENCE</scope>
</reference>
<name>A0A6J7S3Q6_9ZZZZ</name>
<evidence type="ECO:0000313" key="1">
    <source>
        <dbReference type="EMBL" id="CAB5035727.1"/>
    </source>
</evidence>
<dbReference type="EMBL" id="CAFBPW010000130">
    <property type="protein sequence ID" value="CAB5035727.1"/>
    <property type="molecule type" value="Genomic_DNA"/>
</dbReference>